<evidence type="ECO:0000313" key="3">
    <source>
        <dbReference type="EMBL" id="PVD24280.1"/>
    </source>
</evidence>
<comment type="caution">
    <text evidence="3">The sequence shown here is derived from an EMBL/GenBank/DDBJ whole genome shotgun (WGS) entry which is preliminary data.</text>
</comment>
<gene>
    <name evidence="3" type="ORF">C0Q70_14751</name>
</gene>
<accession>A0A2T7NSX9</accession>
<dbReference type="Gene3D" id="3.40.50.410">
    <property type="entry name" value="von Willebrand factor, type A domain"/>
    <property type="match status" value="1"/>
</dbReference>
<feature type="domain" description="VWFA" evidence="2">
    <location>
        <begin position="304"/>
        <end position="477"/>
    </location>
</feature>
<evidence type="ECO:0000313" key="4">
    <source>
        <dbReference type="Proteomes" id="UP000245119"/>
    </source>
</evidence>
<dbReference type="Pfam" id="PF08434">
    <property type="entry name" value="CLCA"/>
    <property type="match status" value="1"/>
</dbReference>
<dbReference type="Proteomes" id="UP000245119">
    <property type="component" value="Linkage Group LG9"/>
</dbReference>
<organism evidence="3 4">
    <name type="scientific">Pomacea canaliculata</name>
    <name type="common">Golden apple snail</name>
    <dbReference type="NCBI Taxonomy" id="400727"/>
    <lineage>
        <taxon>Eukaryota</taxon>
        <taxon>Metazoa</taxon>
        <taxon>Spiralia</taxon>
        <taxon>Lophotrochozoa</taxon>
        <taxon>Mollusca</taxon>
        <taxon>Gastropoda</taxon>
        <taxon>Caenogastropoda</taxon>
        <taxon>Architaenioglossa</taxon>
        <taxon>Ampullarioidea</taxon>
        <taxon>Ampullariidae</taxon>
        <taxon>Pomacea</taxon>
    </lineage>
</organism>
<keyword evidence="1" id="KW-0812">Transmembrane</keyword>
<dbReference type="OrthoDB" id="10021899at2759"/>
<protein>
    <recommendedName>
        <fullName evidence="2">VWFA domain-containing protein</fullName>
    </recommendedName>
</protein>
<dbReference type="InterPro" id="IPR036465">
    <property type="entry name" value="vWFA_dom_sf"/>
</dbReference>
<dbReference type="InterPro" id="IPR013642">
    <property type="entry name" value="CLCA_N"/>
</dbReference>
<dbReference type="EMBL" id="PZQS01000009">
    <property type="protein sequence ID" value="PVD24280.1"/>
    <property type="molecule type" value="Genomic_DNA"/>
</dbReference>
<dbReference type="Pfam" id="PF00092">
    <property type="entry name" value="VWA"/>
    <property type="match status" value="1"/>
</dbReference>
<keyword evidence="1" id="KW-0472">Membrane</keyword>
<evidence type="ECO:0000256" key="1">
    <source>
        <dbReference type="SAM" id="Phobius"/>
    </source>
</evidence>
<dbReference type="PANTHER" id="PTHR10579">
    <property type="entry name" value="CALCIUM-ACTIVATED CHLORIDE CHANNEL REGULATOR"/>
    <property type="match status" value="1"/>
</dbReference>
<feature type="transmembrane region" description="Helical" evidence="1">
    <location>
        <begin position="896"/>
        <end position="920"/>
    </location>
</feature>
<dbReference type="InterPro" id="IPR002035">
    <property type="entry name" value="VWF_A"/>
</dbReference>
<dbReference type="AlphaFoldDB" id="A0A2T7NSX9"/>
<dbReference type="SUPFAM" id="SSF53300">
    <property type="entry name" value="vWA-like"/>
    <property type="match status" value="1"/>
</dbReference>
<dbReference type="InterPro" id="IPR051266">
    <property type="entry name" value="CLCR"/>
</dbReference>
<dbReference type="CDD" id="cd00198">
    <property type="entry name" value="vWFA"/>
    <property type="match status" value="1"/>
</dbReference>
<dbReference type="PROSITE" id="PS50234">
    <property type="entry name" value="VWFA"/>
    <property type="match status" value="1"/>
</dbReference>
<reference evidence="3 4" key="1">
    <citation type="submission" date="2018-04" db="EMBL/GenBank/DDBJ databases">
        <title>The genome of golden apple snail Pomacea canaliculata provides insight into stress tolerance and invasive adaptation.</title>
        <authorList>
            <person name="Liu C."/>
            <person name="Liu B."/>
            <person name="Ren Y."/>
            <person name="Zhang Y."/>
            <person name="Wang H."/>
            <person name="Li S."/>
            <person name="Jiang F."/>
            <person name="Yin L."/>
            <person name="Zhang G."/>
            <person name="Qian W."/>
            <person name="Fan W."/>
        </authorList>
    </citation>
    <scope>NUCLEOTIDE SEQUENCE [LARGE SCALE GENOMIC DNA]</scope>
    <source>
        <strain evidence="3">SZHN2017</strain>
        <tissue evidence="3">Muscle</tissue>
    </source>
</reference>
<name>A0A2T7NSX9_POMCA</name>
<dbReference type="SMART" id="SM00327">
    <property type="entry name" value="VWA"/>
    <property type="match status" value="1"/>
</dbReference>
<sequence>MVKLMVLCGLIDAKVKLVDNGFEGIVVAINPYLKQEEAMLRRLETYLTDTSKVLFRATRNQLYFREFIIVIPETWKALHYYENALDIQLDRAQIIIDHANPAYGDAPYVKQYAECGQPGLYIHLTPSYLLDDDVIHKWGQPQKTLVHEWAHLRWGLFDEYPIDAQDAEFYRYNGVWEPTRCTTEVEGSILNQFTSKQCSFDYFTGKPEGACRFFPRMKSNKAVSSLMFMQYLESIVEFCDDPVLSPQPLRHNYLAPNRQNRLCAYRSAWEVMRKHSDFRKASHPLPEDTDTTPKFRYVQVQPRKRALVLDTSGSMTGSSLSVMMRAASNYILSCIETGSRLGIVQFNTNATILSPLVQINSEADRQTLIKSLPRQADGKTSIGAGLEKGLQLLDSHEDSKAGGTIILITDGKENERPFLADFHHELQAKGVVVHSLAYGQRAEQSIAQLSKDTGGKTFFYSGRKDSTAFIDGLAATVVSEGSIRKPEVALPLLTEAGTVFGGSSLSGEFYVDSSVGRDTSLMVSYSHPVNVSIAGPNDVEIARDTHPEHYQMDEFSGVLKIHLSGLIESGTWVYNISTNEPQSNVLVSVQSKPRDLGSDVVHVTSWLPEETSIIFDPTQKLGVYAEVARGSAPVLGAEVVAIVERPQSVSLQIPLRDNGIGSDVIKNDGVYSAYVMARDMMGDGRYNIKIKATGLQGETKVVVGGSGPWSQALEVTSSGQRSELQTRNLERFQRVTAAGEFRVTGFPETFSEIPDNIAPSRITDLHISLFDPGEGKAVLEWTAVGDDMDRGKASRYTIHLSSKFDQLLASNANESVWTDVDDQLLWNLSNPQPAGQRESMVVSLRQLRDNETIFMGVRATDDSDNSGDLSNVVTVSRALELAVPIEHAPPGHGVPFYLKLLLPPVFMLIIFLCLILVLAWTRRNRKLDCDDDQEAEMAASIFSLDLTTMNYRSEGQYRQRHLEDVETWSRDSLGSSRESLNMPR</sequence>
<keyword evidence="1" id="KW-1133">Transmembrane helix</keyword>
<keyword evidence="4" id="KW-1185">Reference proteome</keyword>
<proteinExistence type="predicted"/>
<evidence type="ECO:0000259" key="2">
    <source>
        <dbReference type="PROSITE" id="PS50234"/>
    </source>
</evidence>
<dbReference type="PANTHER" id="PTHR10579:SF177">
    <property type="entry name" value="CALCIUM-ACTIVATED CHLORIDE CHANNEL REGULATOR 4-LIKE PROTEIN"/>
    <property type="match status" value="1"/>
</dbReference>
<dbReference type="STRING" id="400727.A0A2T7NSX9"/>